<gene>
    <name evidence="1" type="primary">m396R</name>
    <name evidence="1" type="ORF">MT325_m396R</name>
</gene>
<dbReference type="Proteomes" id="UP000246715">
    <property type="component" value="Segment"/>
</dbReference>
<protein>
    <submittedName>
        <fullName evidence="1">Uncharacterized protein m396R</fullName>
    </submittedName>
</protein>
<organismHost>
    <name type="scientific">Paramecium bursaria</name>
    <dbReference type="NCBI Taxonomy" id="74790"/>
</organismHost>
<organism evidence="1 2">
    <name type="scientific">Paramecium bursaria Chlorella virus MT325</name>
    <name type="common">PBCV-MT325</name>
    <dbReference type="NCBI Taxonomy" id="346932"/>
    <lineage>
        <taxon>Viruses</taxon>
        <taxon>Varidnaviria</taxon>
        <taxon>Bamfordvirae</taxon>
        <taxon>Nucleocytoviricota</taxon>
        <taxon>Megaviricetes</taxon>
        <taxon>Algavirales</taxon>
        <taxon>Phycodnaviridae</taxon>
        <taxon>Chlorovirus</taxon>
        <taxon>Chlorovirus conductrix</taxon>
        <taxon>Paramecium bursaria Chlorella virus A1</taxon>
    </lineage>
</organism>
<evidence type="ECO:0000313" key="2">
    <source>
        <dbReference type="Proteomes" id="UP000246715"/>
    </source>
</evidence>
<reference evidence="1 2" key="1">
    <citation type="journal article" date="2007" name="Virology">
        <title>Sequence and annotation of the 314-kb MT325 and the 321-kb FR483 viruses that infect Chlorella Pbi.</title>
        <authorList>
            <person name="Fitzgerald L.A."/>
            <person name="Graves M.V."/>
            <person name="Li X."/>
            <person name="Feldblyum T."/>
            <person name="Hartigan J."/>
            <person name="Van Etten J.L."/>
        </authorList>
    </citation>
    <scope>NUCLEOTIDE SEQUENCE [LARGE SCALE GENOMIC DNA]</scope>
    <source>
        <strain evidence="1 2">MT325</strain>
    </source>
</reference>
<proteinExistence type="predicted"/>
<dbReference type="EMBL" id="DQ491001">
    <property type="protein sequence ID" value="ABT13950.1"/>
    <property type="molecule type" value="Genomic_DNA"/>
</dbReference>
<accession>A7IUC6</accession>
<evidence type="ECO:0000313" key="1">
    <source>
        <dbReference type="EMBL" id="ABT13950.1"/>
    </source>
</evidence>
<sequence>MYSTKAPTTKEIRPFSNSAPIPLFKRKVITMVVAIRAVTIARLLYTPIMNFSHPIILPSIKVITTREITGSIILINQHILFHVNISVEN</sequence>
<name>A7IUC6_PBCVM</name>